<evidence type="ECO:0000256" key="5">
    <source>
        <dbReference type="ARBA" id="ARBA00023134"/>
    </source>
</evidence>
<keyword evidence="4" id="KW-0648">Protein biosynthesis</keyword>
<dbReference type="CDD" id="cd11561">
    <property type="entry name" value="W2_eIF5"/>
    <property type="match status" value="1"/>
</dbReference>
<dbReference type="SUPFAM" id="SSF75689">
    <property type="entry name" value="Zinc-binding domain of translation initiation factor 2 beta"/>
    <property type="match status" value="1"/>
</dbReference>
<dbReference type="PANTHER" id="PTHR23001:SF7">
    <property type="entry name" value="EUKARYOTIC TRANSLATION INITIATION FACTOR 5"/>
    <property type="match status" value="1"/>
</dbReference>
<dbReference type="GO" id="GO:0003743">
    <property type="term" value="F:translation initiation factor activity"/>
    <property type="evidence" value="ECO:0007669"/>
    <property type="project" value="UniProtKB-KW"/>
</dbReference>
<dbReference type="SUPFAM" id="SSF100966">
    <property type="entry name" value="Translation initiation factor 2 beta, aIF2beta, N-terminal domain"/>
    <property type="match status" value="1"/>
</dbReference>
<dbReference type="PROSITE" id="PS51363">
    <property type="entry name" value="W2"/>
    <property type="match status" value="1"/>
</dbReference>
<gene>
    <name evidence="8" type="ORF">BS47DRAFT_1330059</name>
</gene>
<dbReference type="FunFam" id="2.20.25.350:FF:000001">
    <property type="entry name" value="Eukaryotic translation initiation factor 5"/>
    <property type="match status" value="1"/>
</dbReference>
<dbReference type="Pfam" id="PF01873">
    <property type="entry name" value="eIF-5_eIF-2B"/>
    <property type="match status" value="1"/>
</dbReference>
<evidence type="ECO:0000313" key="9">
    <source>
        <dbReference type="Proteomes" id="UP000886523"/>
    </source>
</evidence>
<dbReference type="InterPro" id="IPR016024">
    <property type="entry name" value="ARM-type_fold"/>
</dbReference>
<dbReference type="GO" id="GO:0005829">
    <property type="term" value="C:cytosol"/>
    <property type="evidence" value="ECO:0007669"/>
    <property type="project" value="TreeGrafter"/>
</dbReference>
<feature type="compositionally biased region" description="Basic residues" evidence="6">
    <location>
        <begin position="146"/>
        <end position="155"/>
    </location>
</feature>
<evidence type="ECO:0000256" key="3">
    <source>
        <dbReference type="ARBA" id="ARBA00022741"/>
    </source>
</evidence>
<dbReference type="SMART" id="SM00653">
    <property type="entry name" value="eIF2B_5"/>
    <property type="match status" value="1"/>
</dbReference>
<evidence type="ECO:0000313" key="8">
    <source>
        <dbReference type="EMBL" id="KAF9512731.1"/>
    </source>
</evidence>
<dbReference type="OrthoDB" id="10250831at2759"/>
<evidence type="ECO:0000256" key="6">
    <source>
        <dbReference type="SAM" id="MobiDB-lite"/>
    </source>
</evidence>
<dbReference type="Pfam" id="PF02020">
    <property type="entry name" value="W2"/>
    <property type="match status" value="1"/>
</dbReference>
<keyword evidence="2" id="KW-0396">Initiation factor</keyword>
<keyword evidence="9" id="KW-1185">Reference proteome</keyword>
<dbReference type="EMBL" id="MU128982">
    <property type="protein sequence ID" value="KAF9512731.1"/>
    <property type="molecule type" value="Genomic_DNA"/>
</dbReference>
<evidence type="ECO:0000256" key="2">
    <source>
        <dbReference type="ARBA" id="ARBA00022540"/>
    </source>
</evidence>
<dbReference type="GO" id="GO:0005092">
    <property type="term" value="F:GDP-dissociation inhibitor activity"/>
    <property type="evidence" value="ECO:0007669"/>
    <property type="project" value="TreeGrafter"/>
</dbReference>
<dbReference type="InterPro" id="IPR016190">
    <property type="entry name" value="Transl_init_fac_IF2/IF5_Zn-bd"/>
</dbReference>
<evidence type="ECO:0000256" key="1">
    <source>
        <dbReference type="ARBA" id="ARBA00010397"/>
    </source>
</evidence>
<proteinExistence type="inferred from homology"/>
<organism evidence="8 9">
    <name type="scientific">Hydnum rufescens UP504</name>
    <dbReference type="NCBI Taxonomy" id="1448309"/>
    <lineage>
        <taxon>Eukaryota</taxon>
        <taxon>Fungi</taxon>
        <taxon>Dikarya</taxon>
        <taxon>Basidiomycota</taxon>
        <taxon>Agaricomycotina</taxon>
        <taxon>Agaricomycetes</taxon>
        <taxon>Cantharellales</taxon>
        <taxon>Hydnaceae</taxon>
        <taxon>Hydnum</taxon>
    </lineage>
</organism>
<evidence type="ECO:0000259" key="7">
    <source>
        <dbReference type="PROSITE" id="PS51363"/>
    </source>
</evidence>
<feature type="region of interest" description="Disordered" evidence="6">
    <location>
        <begin position="145"/>
        <end position="181"/>
    </location>
</feature>
<accession>A0A9P6AXR5</accession>
<reference evidence="8" key="1">
    <citation type="journal article" date="2020" name="Nat. Commun.">
        <title>Large-scale genome sequencing of mycorrhizal fungi provides insights into the early evolution of symbiotic traits.</title>
        <authorList>
            <person name="Miyauchi S."/>
            <person name="Kiss E."/>
            <person name="Kuo A."/>
            <person name="Drula E."/>
            <person name="Kohler A."/>
            <person name="Sanchez-Garcia M."/>
            <person name="Morin E."/>
            <person name="Andreopoulos B."/>
            <person name="Barry K.W."/>
            <person name="Bonito G."/>
            <person name="Buee M."/>
            <person name="Carver A."/>
            <person name="Chen C."/>
            <person name="Cichocki N."/>
            <person name="Clum A."/>
            <person name="Culley D."/>
            <person name="Crous P.W."/>
            <person name="Fauchery L."/>
            <person name="Girlanda M."/>
            <person name="Hayes R.D."/>
            <person name="Keri Z."/>
            <person name="LaButti K."/>
            <person name="Lipzen A."/>
            <person name="Lombard V."/>
            <person name="Magnuson J."/>
            <person name="Maillard F."/>
            <person name="Murat C."/>
            <person name="Nolan M."/>
            <person name="Ohm R.A."/>
            <person name="Pangilinan J."/>
            <person name="Pereira M.F."/>
            <person name="Perotto S."/>
            <person name="Peter M."/>
            <person name="Pfister S."/>
            <person name="Riley R."/>
            <person name="Sitrit Y."/>
            <person name="Stielow J.B."/>
            <person name="Szollosi G."/>
            <person name="Zifcakova L."/>
            <person name="Stursova M."/>
            <person name="Spatafora J.W."/>
            <person name="Tedersoo L."/>
            <person name="Vaario L.M."/>
            <person name="Yamada A."/>
            <person name="Yan M."/>
            <person name="Wang P."/>
            <person name="Xu J."/>
            <person name="Bruns T."/>
            <person name="Baldrian P."/>
            <person name="Vilgalys R."/>
            <person name="Dunand C."/>
            <person name="Henrissat B."/>
            <person name="Grigoriev I.V."/>
            <person name="Hibbett D."/>
            <person name="Nagy L.G."/>
            <person name="Martin F.M."/>
        </authorList>
    </citation>
    <scope>NUCLEOTIDE SEQUENCE</scope>
    <source>
        <strain evidence="8">UP504</strain>
    </source>
</reference>
<dbReference type="AlphaFoldDB" id="A0A9P6AXR5"/>
<dbReference type="GO" id="GO:0005525">
    <property type="term" value="F:GTP binding"/>
    <property type="evidence" value="ECO:0007669"/>
    <property type="project" value="UniProtKB-KW"/>
</dbReference>
<dbReference type="InterPro" id="IPR002735">
    <property type="entry name" value="Transl_init_fac_IF2/IF5_dom"/>
</dbReference>
<comment type="similarity">
    <text evidence="1">Belongs to the eIF-2-beta/eIF-5 family.</text>
</comment>
<comment type="caution">
    <text evidence="8">The sequence shown here is derived from an EMBL/GenBank/DDBJ whole genome shotgun (WGS) entry which is preliminary data.</text>
</comment>
<name>A0A9P6AXR5_9AGAM</name>
<dbReference type="SUPFAM" id="SSF48371">
    <property type="entry name" value="ARM repeat"/>
    <property type="match status" value="1"/>
</dbReference>
<dbReference type="InterPro" id="IPR003307">
    <property type="entry name" value="W2_domain"/>
</dbReference>
<dbReference type="Gene3D" id="1.25.40.180">
    <property type="match status" value="1"/>
</dbReference>
<dbReference type="InterPro" id="IPR016189">
    <property type="entry name" value="Transl_init_fac_IF2/IF5_N"/>
</dbReference>
<dbReference type="Gene3D" id="2.20.25.350">
    <property type="match status" value="1"/>
</dbReference>
<protein>
    <recommendedName>
        <fullName evidence="7">W2 domain-containing protein</fullName>
    </recommendedName>
</protein>
<keyword evidence="5" id="KW-0342">GTP-binding</keyword>
<dbReference type="SMART" id="SM00515">
    <property type="entry name" value="eIF5C"/>
    <property type="match status" value="1"/>
</dbReference>
<dbReference type="InterPro" id="IPR045196">
    <property type="entry name" value="IF2/IF5"/>
</dbReference>
<dbReference type="Gene3D" id="3.30.30.170">
    <property type="match status" value="1"/>
</dbReference>
<keyword evidence="3" id="KW-0547">Nucleotide-binding</keyword>
<dbReference type="Proteomes" id="UP000886523">
    <property type="component" value="Unassembled WGS sequence"/>
</dbReference>
<feature type="domain" description="W2" evidence="7">
    <location>
        <begin position="234"/>
        <end position="390"/>
    </location>
</feature>
<evidence type="ECO:0000256" key="4">
    <source>
        <dbReference type="ARBA" id="ARBA00022917"/>
    </source>
</evidence>
<dbReference type="GO" id="GO:0071074">
    <property type="term" value="F:eukaryotic initiation factor eIF2 binding"/>
    <property type="evidence" value="ECO:0007669"/>
    <property type="project" value="TreeGrafter"/>
</dbReference>
<dbReference type="PANTHER" id="PTHR23001">
    <property type="entry name" value="EUKARYOTIC TRANSLATION INITIATION FACTOR"/>
    <property type="match status" value="1"/>
</dbReference>
<dbReference type="FunFam" id="3.30.30.170:FF:000002">
    <property type="entry name" value="Eukaryotic translation initiation factor 5"/>
    <property type="match status" value="1"/>
</dbReference>
<sequence length="390" mass="43256">MAQIVNIRRDVDDKFYRYRMPLLLTKIEGKGNGIKTVIPNMTDVSKALSRPPTYTTKFFGFELGAQTSSDEKTDRYIVNGAHNSDKLRELLDVFIDKFVLCGSCKNPETDLVLTKNDAIFRDCKACGQQTGIDMRHKLATFIIRNPPKKTKKSKGAHASAANGNNGGTGSPHSGEDAGSDDEFTKRLKADAAELPTAEQAKVNEDDWSLDTSAEAVRARKLESAVASLTLGDGDDSEGEDADSPYTVVKLWVEENRTTITANDVFKKAQELGIDKKHRTLQILGRSLFTDKIVQELPKFVVLLKKMVTSDKGEISEKHQKALMGGIERLVGVDHPNLVPSVPKILMLLYQSDVLEEDFIKQWGTHVSKKYVDRETSKKYGKRANPPQVVG</sequence>
<dbReference type="GO" id="GO:0001732">
    <property type="term" value="P:formation of cytoplasmic translation initiation complex"/>
    <property type="evidence" value="ECO:0007669"/>
    <property type="project" value="TreeGrafter"/>
</dbReference>